<dbReference type="NCBIfam" id="TIGR03349">
    <property type="entry name" value="IV_VI_DotU"/>
    <property type="match status" value="1"/>
</dbReference>
<keyword evidence="4" id="KW-1185">Reference proteome</keyword>
<feature type="transmembrane region" description="Helical" evidence="1">
    <location>
        <begin position="236"/>
        <end position="256"/>
    </location>
</feature>
<dbReference type="OrthoDB" id="345640at2"/>
<dbReference type="eggNOG" id="COG3455">
    <property type="taxonomic scope" value="Bacteria"/>
</dbReference>
<gene>
    <name evidence="3" type="ordered locus">Arnit_1752</name>
</gene>
<dbReference type="InterPro" id="IPR017732">
    <property type="entry name" value="T4/T6SS_DotU"/>
</dbReference>
<protein>
    <submittedName>
        <fullName evidence="3">Type IV / VI secretion system protein, DotU family</fullName>
    </submittedName>
</protein>
<dbReference type="Proteomes" id="UP000000939">
    <property type="component" value="Chromosome"/>
</dbReference>
<name>D5V1H2_ARCNC</name>
<evidence type="ECO:0000259" key="2">
    <source>
        <dbReference type="Pfam" id="PF09850"/>
    </source>
</evidence>
<proteinExistence type="predicted"/>
<keyword evidence="1" id="KW-0812">Transmembrane</keyword>
<dbReference type="Gene3D" id="1.25.40.590">
    <property type="entry name" value="Type IV / VI secretion system, DotU"/>
    <property type="match status" value="1"/>
</dbReference>
<dbReference type="HOGENOM" id="CLU_071818_0_0_7"/>
<dbReference type="STRING" id="572480.Arnit_1752"/>
<dbReference type="NCBIfam" id="NF038228">
    <property type="entry name" value="IcmH_DotU_IVB"/>
    <property type="match status" value="1"/>
</dbReference>
<dbReference type="KEGG" id="ant:Arnit_1752"/>
<dbReference type="RefSeq" id="WP_013135551.1">
    <property type="nucleotide sequence ID" value="NC_014166.1"/>
</dbReference>
<evidence type="ECO:0000313" key="4">
    <source>
        <dbReference type="Proteomes" id="UP000000939"/>
    </source>
</evidence>
<accession>D5V1H2</accession>
<dbReference type="EMBL" id="CP001999">
    <property type="protein sequence ID" value="ADG93406.1"/>
    <property type="molecule type" value="Genomic_DNA"/>
</dbReference>
<keyword evidence="1" id="KW-0472">Membrane</keyword>
<evidence type="ECO:0000313" key="3">
    <source>
        <dbReference type="EMBL" id="ADG93406.1"/>
    </source>
</evidence>
<evidence type="ECO:0000256" key="1">
    <source>
        <dbReference type="SAM" id="Phobius"/>
    </source>
</evidence>
<dbReference type="PANTHER" id="PTHR38033">
    <property type="entry name" value="MEMBRANE PROTEIN-RELATED"/>
    <property type="match status" value="1"/>
</dbReference>
<sequence length="288" mass="33774">MNNKTILISNNQNRNFSNNLTSNQRKTINRDNINNYQSRFKRSKQSKFKNYEISFNPFITAAMPIFKLVFEIKEDIEDASINDIREEFIDKVNTYTETASSLDIDENEILVIRYVLCSFVDEFMNSHFLSKDYNWSNNSLLSIFHNETYGGENFFHLLNRFLKTPAKYIHILELLYSCLALGFEGKYRVISRGEVELNNIKDSLFKQIKIVQGREPFPFYSKQIPAQESYKLFNKIPYSTLFFSVSLLLLIIYSGLTFSLSNQNNDFIDLINNKTTIEIDDLYTGDKK</sequence>
<dbReference type="Pfam" id="PF09850">
    <property type="entry name" value="DotU"/>
    <property type="match status" value="1"/>
</dbReference>
<dbReference type="PANTHER" id="PTHR38033:SF1">
    <property type="entry name" value="DOTU FAMILY TYPE IV_VI SECRETION SYSTEM PROTEIN"/>
    <property type="match status" value="1"/>
</dbReference>
<dbReference type="InterPro" id="IPR038522">
    <property type="entry name" value="T4/T6SS_DotU_sf"/>
</dbReference>
<organism evidence="3 4">
    <name type="scientific">Arcobacter nitrofigilis (strain ATCC 33309 / DSM 7299 / CCUG 15893 / LMG 7604 / NCTC 12251 / CI)</name>
    <name type="common">Campylobacter nitrofigilis</name>
    <dbReference type="NCBI Taxonomy" id="572480"/>
    <lineage>
        <taxon>Bacteria</taxon>
        <taxon>Pseudomonadati</taxon>
        <taxon>Campylobacterota</taxon>
        <taxon>Epsilonproteobacteria</taxon>
        <taxon>Campylobacterales</taxon>
        <taxon>Arcobacteraceae</taxon>
        <taxon>Arcobacter</taxon>
    </lineage>
</organism>
<keyword evidence="1" id="KW-1133">Transmembrane helix</keyword>
<reference evidence="3 4" key="1">
    <citation type="journal article" date="2010" name="Stand. Genomic Sci.">
        <title>Complete genome sequence of Arcobacter nitrofigilis type strain (CI).</title>
        <authorList>
            <person name="Pati A."/>
            <person name="Gronow S."/>
            <person name="Lapidus A."/>
            <person name="Copeland A."/>
            <person name="Glavina Del Rio T."/>
            <person name="Nolan M."/>
            <person name="Lucas S."/>
            <person name="Tice H."/>
            <person name="Cheng J.F."/>
            <person name="Han C."/>
            <person name="Chertkov O."/>
            <person name="Bruce D."/>
            <person name="Tapia R."/>
            <person name="Goodwin L."/>
            <person name="Pitluck S."/>
            <person name="Liolios K."/>
            <person name="Ivanova N."/>
            <person name="Mavromatis K."/>
            <person name="Chen A."/>
            <person name="Palaniappan K."/>
            <person name="Land M."/>
            <person name="Hauser L."/>
            <person name="Chang Y.J."/>
            <person name="Jeffries C.D."/>
            <person name="Detter J.C."/>
            <person name="Rohde M."/>
            <person name="Goker M."/>
            <person name="Bristow J."/>
            <person name="Eisen J.A."/>
            <person name="Markowitz V."/>
            <person name="Hugenholtz P."/>
            <person name="Klenk H.P."/>
            <person name="Kyrpides N.C."/>
        </authorList>
    </citation>
    <scope>NUCLEOTIDE SEQUENCE [LARGE SCALE GENOMIC DNA]</scope>
    <source>
        <strain evidence="4">ATCC 33309 / DSM 7299 / CCUG 15893 / LMG 7604 / NCTC 12251 / CI</strain>
    </source>
</reference>
<dbReference type="AlphaFoldDB" id="D5V1H2"/>
<feature type="domain" description="Type IV / VI secretion system DotU" evidence="2">
    <location>
        <begin position="57"/>
        <end position="258"/>
    </location>
</feature>